<accession>A0A328HDU7</accession>
<sequence length="67" mass="7724">MTSKETPVQKFMRRTGKLRAIFGPAQQGSVQGRVMVRQDAAQRQREEQLRQWTTVRNADGTSYLVSR</sequence>
<comment type="caution">
    <text evidence="1">The sequence shown here is derived from an EMBL/GenBank/DDBJ whole genome shotgun (WGS) entry which is preliminary data.</text>
</comment>
<dbReference type="EMBL" id="QLNP01000084">
    <property type="protein sequence ID" value="RAM36796.1"/>
    <property type="molecule type" value="Genomic_DNA"/>
</dbReference>
<dbReference type="RefSeq" id="WP_111904362.1">
    <property type="nucleotide sequence ID" value="NZ_QLNP01000084.1"/>
</dbReference>
<gene>
    <name evidence="1" type="ORF">DBZ45_13265</name>
</gene>
<dbReference type="AlphaFoldDB" id="A0A328HDU7"/>
<organism evidence="1 2">
    <name type="scientific">Arthrobacter globiformis</name>
    <dbReference type="NCBI Taxonomy" id="1665"/>
    <lineage>
        <taxon>Bacteria</taxon>
        <taxon>Bacillati</taxon>
        <taxon>Actinomycetota</taxon>
        <taxon>Actinomycetes</taxon>
        <taxon>Micrococcales</taxon>
        <taxon>Micrococcaceae</taxon>
        <taxon>Arthrobacter</taxon>
    </lineage>
</organism>
<dbReference type="Proteomes" id="UP000249166">
    <property type="component" value="Unassembled WGS sequence"/>
</dbReference>
<reference evidence="1 2" key="1">
    <citation type="submission" date="2018-04" db="EMBL/GenBank/DDBJ databases">
        <title>Bacteria isolated from cave deposits of Manipur.</title>
        <authorList>
            <person name="Sahoo D."/>
            <person name="Sarangthem I."/>
            <person name="Nandeibam J."/>
        </authorList>
    </citation>
    <scope>NUCLEOTIDE SEQUENCE [LARGE SCALE GENOMIC DNA]</scope>
    <source>
        <strain evidence="2">mrc11</strain>
    </source>
</reference>
<name>A0A328HDU7_ARTGO</name>
<dbReference type="OrthoDB" id="4952030at2"/>
<evidence type="ECO:0000313" key="1">
    <source>
        <dbReference type="EMBL" id="RAM36796.1"/>
    </source>
</evidence>
<protein>
    <submittedName>
        <fullName evidence="1">Uncharacterized protein</fullName>
    </submittedName>
</protein>
<proteinExistence type="predicted"/>
<evidence type="ECO:0000313" key="2">
    <source>
        <dbReference type="Proteomes" id="UP000249166"/>
    </source>
</evidence>